<proteinExistence type="predicted"/>
<sequence>MQRIIGIPGIGPVWGIYLSRKASAKLALWQVRFVRFGSGKYCYMATNPRLYAGKSLIFAGCGVSH</sequence>
<reference evidence="1 2" key="1">
    <citation type="submission" date="2017-09" db="EMBL/GenBank/DDBJ databases">
        <title>Biodiversity and function of Thalassospira species in the particle-attached aromatic-hydrocarbon-degrading consortia from the surface seawater of the South China Sea.</title>
        <authorList>
            <person name="Dong C."/>
            <person name="Liu R."/>
            <person name="Shao Z."/>
        </authorList>
    </citation>
    <scope>NUCLEOTIDE SEQUENCE [LARGE SCALE GENOMIC DNA]</scope>
    <source>
        <strain evidence="1 2">CSC1P2</strain>
    </source>
</reference>
<dbReference type="AlphaFoldDB" id="A0A2N3KS13"/>
<evidence type="ECO:0000313" key="2">
    <source>
        <dbReference type="Proteomes" id="UP000233597"/>
    </source>
</evidence>
<dbReference type="Proteomes" id="UP000233597">
    <property type="component" value="Unassembled WGS sequence"/>
</dbReference>
<name>A0A2N3KS13_9PROT</name>
<evidence type="ECO:0000313" key="1">
    <source>
        <dbReference type="EMBL" id="PKR53300.1"/>
    </source>
</evidence>
<dbReference type="EMBL" id="NWTK01000009">
    <property type="protein sequence ID" value="PKR53300.1"/>
    <property type="molecule type" value="Genomic_DNA"/>
</dbReference>
<protein>
    <submittedName>
        <fullName evidence="1">Uncharacterized protein</fullName>
    </submittedName>
</protein>
<gene>
    <name evidence="1" type="ORF">COO20_14460</name>
</gene>
<organism evidence="1 2">
    <name type="scientific">Thalassospira marina</name>
    <dbReference type="NCBI Taxonomy" id="2048283"/>
    <lineage>
        <taxon>Bacteria</taxon>
        <taxon>Pseudomonadati</taxon>
        <taxon>Pseudomonadota</taxon>
        <taxon>Alphaproteobacteria</taxon>
        <taxon>Rhodospirillales</taxon>
        <taxon>Thalassospiraceae</taxon>
        <taxon>Thalassospira</taxon>
    </lineage>
</organism>
<accession>A0A2N3KS13</accession>
<comment type="caution">
    <text evidence="1">The sequence shown here is derived from an EMBL/GenBank/DDBJ whole genome shotgun (WGS) entry which is preliminary data.</text>
</comment>